<evidence type="ECO:0000256" key="1">
    <source>
        <dbReference type="SAM" id="MobiDB-lite"/>
    </source>
</evidence>
<dbReference type="EMBL" id="CATQJL010000223">
    <property type="protein sequence ID" value="CAJ0598889.1"/>
    <property type="molecule type" value="Genomic_DNA"/>
</dbReference>
<name>A0AA36GVJ0_CYLNA</name>
<reference evidence="2" key="1">
    <citation type="submission" date="2023-07" db="EMBL/GenBank/DDBJ databases">
        <authorList>
            <consortium name="CYATHOMIX"/>
        </authorList>
    </citation>
    <scope>NUCLEOTIDE SEQUENCE</scope>
    <source>
        <strain evidence="2">N/A</strain>
    </source>
</reference>
<evidence type="ECO:0000313" key="3">
    <source>
        <dbReference type="Proteomes" id="UP001176961"/>
    </source>
</evidence>
<accession>A0AA36GVJ0</accession>
<keyword evidence="3" id="KW-1185">Reference proteome</keyword>
<feature type="region of interest" description="Disordered" evidence="1">
    <location>
        <begin position="44"/>
        <end position="78"/>
    </location>
</feature>
<proteinExistence type="predicted"/>
<sequence length="170" mass="19049">MEDYRLHQEKCEMAREQLDEWYKHGIRLEAEVSKLAWEFDKWGKGSGSRTAADIVPGKDEAGTLDGRASGEAASGKSKNVEAAKEENIKKWMDFIVGILENGAILSDKLLNSLTAIHTNEAVLAYKLQCGMFDEESRNSPTDRFSNVKVTICFETFESGRLEGFARSRHA</sequence>
<organism evidence="2 3">
    <name type="scientific">Cylicocyclus nassatus</name>
    <name type="common">Nematode worm</name>
    <dbReference type="NCBI Taxonomy" id="53992"/>
    <lineage>
        <taxon>Eukaryota</taxon>
        <taxon>Metazoa</taxon>
        <taxon>Ecdysozoa</taxon>
        <taxon>Nematoda</taxon>
        <taxon>Chromadorea</taxon>
        <taxon>Rhabditida</taxon>
        <taxon>Rhabditina</taxon>
        <taxon>Rhabditomorpha</taxon>
        <taxon>Strongyloidea</taxon>
        <taxon>Strongylidae</taxon>
        <taxon>Cylicocyclus</taxon>
    </lineage>
</organism>
<evidence type="ECO:0000313" key="2">
    <source>
        <dbReference type="EMBL" id="CAJ0598889.1"/>
    </source>
</evidence>
<dbReference type="AlphaFoldDB" id="A0AA36GVJ0"/>
<protein>
    <submittedName>
        <fullName evidence="2">Uncharacterized protein</fullName>
    </submittedName>
</protein>
<dbReference type="Proteomes" id="UP001176961">
    <property type="component" value="Unassembled WGS sequence"/>
</dbReference>
<gene>
    <name evidence="2" type="ORF">CYNAS_LOCUS10872</name>
</gene>
<comment type="caution">
    <text evidence="2">The sequence shown here is derived from an EMBL/GenBank/DDBJ whole genome shotgun (WGS) entry which is preliminary data.</text>
</comment>